<name>A0A6A6UG13_9PEZI</name>
<dbReference type="GO" id="GO:0016747">
    <property type="term" value="F:acyltransferase activity, transferring groups other than amino-acyl groups"/>
    <property type="evidence" value="ECO:0007669"/>
    <property type="project" value="InterPro"/>
</dbReference>
<reference evidence="2" key="1">
    <citation type="journal article" date="2020" name="Stud. Mycol.">
        <title>101 Dothideomycetes genomes: a test case for predicting lifestyles and emergence of pathogens.</title>
        <authorList>
            <person name="Haridas S."/>
            <person name="Albert R."/>
            <person name="Binder M."/>
            <person name="Bloem J."/>
            <person name="Labutti K."/>
            <person name="Salamov A."/>
            <person name="Andreopoulos B."/>
            <person name="Baker S."/>
            <person name="Barry K."/>
            <person name="Bills G."/>
            <person name="Bluhm B."/>
            <person name="Cannon C."/>
            <person name="Castanera R."/>
            <person name="Culley D."/>
            <person name="Daum C."/>
            <person name="Ezra D."/>
            <person name="Gonzalez J."/>
            <person name="Henrissat B."/>
            <person name="Kuo A."/>
            <person name="Liang C."/>
            <person name="Lipzen A."/>
            <person name="Lutzoni F."/>
            <person name="Magnuson J."/>
            <person name="Mondo S."/>
            <person name="Nolan M."/>
            <person name="Ohm R."/>
            <person name="Pangilinan J."/>
            <person name="Park H.-J."/>
            <person name="Ramirez L."/>
            <person name="Alfaro M."/>
            <person name="Sun H."/>
            <person name="Tritt A."/>
            <person name="Yoshinaga Y."/>
            <person name="Zwiers L.-H."/>
            <person name="Turgeon B."/>
            <person name="Goodwin S."/>
            <person name="Spatafora J."/>
            <person name="Crous P."/>
            <person name="Grigoriev I."/>
        </authorList>
    </citation>
    <scope>NUCLEOTIDE SEQUENCE</scope>
    <source>
        <strain evidence="2">CBS 115976</strain>
    </source>
</reference>
<evidence type="ECO:0000259" key="1">
    <source>
        <dbReference type="PROSITE" id="PS51186"/>
    </source>
</evidence>
<dbReference type="Proteomes" id="UP000799302">
    <property type="component" value="Unassembled WGS sequence"/>
</dbReference>
<organism evidence="2 3">
    <name type="scientific">Microthyrium microscopicum</name>
    <dbReference type="NCBI Taxonomy" id="703497"/>
    <lineage>
        <taxon>Eukaryota</taxon>
        <taxon>Fungi</taxon>
        <taxon>Dikarya</taxon>
        <taxon>Ascomycota</taxon>
        <taxon>Pezizomycotina</taxon>
        <taxon>Dothideomycetes</taxon>
        <taxon>Dothideomycetes incertae sedis</taxon>
        <taxon>Microthyriales</taxon>
        <taxon>Microthyriaceae</taxon>
        <taxon>Microthyrium</taxon>
    </lineage>
</organism>
<dbReference type="PROSITE" id="PS51186">
    <property type="entry name" value="GNAT"/>
    <property type="match status" value="1"/>
</dbReference>
<dbReference type="OrthoDB" id="410198at2759"/>
<sequence length="234" mass="26395">MEPLLQPALDMDEAQQPVDAVLNTSSRPQVTISNTPEYCHRIADITARALLSDPPDPLNVLFQRDWRGPLIEVNYDQIYEYALSRAESKTKLGASIVEADTFAAVACWDPRPTVEDDLSARNLEELAEKRPVFAAFIRDSEETKMQCLGIGQKHLGLSLMARDPLKTSEGAVRAVIEPLVERAKEQKLPIWLIAGNERARDVYAHFGFEVVKVIYSGEERVRSWCMVCNWPAKR</sequence>
<gene>
    <name evidence="2" type="ORF">BT63DRAFT_200336</name>
</gene>
<dbReference type="EMBL" id="MU004233">
    <property type="protein sequence ID" value="KAF2670750.1"/>
    <property type="molecule type" value="Genomic_DNA"/>
</dbReference>
<dbReference type="Gene3D" id="3.40.630.30">
    <property type="match status" value="1"/>
</dbReference>
<dbReference type="AlphaFoldDB" id="A0A6A6UG13"/>
<evidence type="ECO:0000313" key="3">
    <source>
        <dbReference type="Proteomes" id="UP000799302"/>
    </source>
</evidence>
<keyword evidence="3" id="KW-1185">Reference proteome</keyword>
<dbReference type="InterPro" id="IPR000182">
    <property type="entry name" value="GNAT_dom"/>
</dbReference>
<dbReference type="SUPFAM" id="SSF55729">
    <property type="entry name" value="Acyl-CoA N-acyltransferases (Nat)"/>
    <property type="match status" value="1"/>
</dbReference>
<dbReference type="PANTHER" id="PTHR42791:SF1">
    <property type="entry name" value="N-ACETYLTRANSFERASE DOMAIN-CONTAINING PROTEIN"/>
    <property type="match status" value="1"/>
</dbReference>
<accession>A0A6A6UG13</accession>
<dbReference type="PANTHER" id="PTHR42791">
    <property type="entry name" value="GNAT FAMILY ACETYLTRANSFERASE"/>
    <property type="match status" value="1"/>
</dbReference>
<proteinExistence type="predicted"/>
<feature type="domain" description="N-acetyltransferase" evidence="1">
    <location>
        <begin position="94"/>
        <end position="231"/>
    </location>
</feature>
<protein>
    <recommendedName>
        <fullName evidence="1">N-acetyltransferase domain-containing protein</fullName>
    </recommendedName>
</protein>
<dbReference type="InterPro" id="IPR016181">
    <property type="entry name" value="Acyl_CoA_acyltransferase"/>
</dbReference>
<evidence type="ECO:0000313" key="2">
    <source>
        <dbReference type="EMBL" id="KAF2670750.1"/>
    </source>
</evidence>
<dbReference type="InterPro" id="IPR052523">
    <property type="entry name" value="Trichothecene_AcTrans"/>
</dbReference>